<dbReference type="InterPro" id="IPR000210">
    <property type="entry name" value="BTB/POZ_dom"/>
</dbReference>
<keyword evidence="3" id="KW-1185">Reference proteome</keyword>
<sequence>MSLNSPKRMLEYPFAFEWTISEDRLKALKDSIENEYLASDLFTAINSFGVKYYLRIYPNGNKEEFRGKTKIFLYLRLGNDKKVEAEYTLSIKTANWSHKFDYTFNENCGYGNICFTVEELFDSNKKFIVDGKFTVKVEGLLKIEMAESKWKTLKNFGDLWDIGFEDFTIIVNEKDMKVHKCVLGFHSPVFAAMFNSSMKEAVENKVEITDFSFEIVEKAVKLCYHRSLISDISIAESFLLLKFADKYDMKILMNNLQNYLNDKITVTNVCEIANCAIAGNLLKLQNHCLDFLIICFSKKEFVPNMELLEKDFFISVYAKFCCFKCQTF</sequence>
<evidence type="ECO:0000259" key="2">
    <source>
        <dbReference type="PROSITE" id="PS50144"/>
    </source>
</evidence>
<dbReference type="GO" id="GO:0030163">
    <property type="term" value="P:protein catabolic process"/>
    <property type="evidence" value="ECO:0007669"/>
    <property type="project" value="UniProtKB-ARBA"/>
</dbReference>
<dbReference type="PANTHER" id="PTHR24413">
    <property type="entry name" value="SPECKLE-TYPE POZ PROTEIN"/>
    <property type="match status" value="1"/>
</dbReference>
<dbReference type="Pfam" id="PF00651">
    <property type="entry name" value="BTB"/>
    <property type="match status" value="1"/>
</dbReference>
<feature type="domain" description="BTB" evidence="1">
    <location>
        <begin position="165"/>
        <end position="224"/>
    </location>
</feature>
<organism evidence="3 4">
    <name type="scientific">Panagrolaimus superbus</name>
    <dbReference type="NCBI Taxonomy" id="310955"/>
    <lineage>
        <taxon>Eukaryota</taxon>
        <taxon>Metazoa</taxon>
        <taxon>Ecdysozoa</taxon>
        <taxon>Nematoda</taxon>
        <taxon>Chromadorea</taxon>
        <taxon>Rhabditida</taxon>
        <taxon>Tylenchina</taxon>
        <taxon>Panagrolaimomorpha</taxon>
        <taxon>Panagrolaimoidea</taxon>
        <taxon>Panagrolaimidae</taxon>
        <taxon>Panagrolaimus</taxon>
    </lineage>
</organism>
<dbReference type="Gene3D" id="2.60.210.10">
    <property type="entry name" value="Apoptosis, Tumor Necrosis Factor Receptor Associated Protein 2, Chain A"/>
    <property type="match status" value="1"/>
</dbReference>
<dbReference type="PROSITE" id="PS50097">
    <property type="entry name" value="BTB"/>
    <property type="match status" value="1"/>
</dbReference>
<dbReference type="Proteomes" id="UP000887577">
    <property type="component" value="Unplaced"/>
</dbReference>
<dbReference type="Pfam" id="PF22486">
    <property type="entry name" value="MATH_2"/>
    <property type="match status" value="1"/>
</dbReference>
<protein>
    <submittedName>
        <fullName evidence="4">BTB domain-containing protein</fullName>
    </submittedName>
</protein>
<dbReference type="SMART" id="SM00225">
    <property type="entry name" value="BTB"/>
    <property type="match status" value="1"/>
</dbReference>
<evidence type="ECO:0000313" key="4">
    <source>
        <dbReference type="WBParaSite" id="PSU_v2.g20125.t1"/>
    </source>
</evidence>
<dbReference type="PROSITE" id="PS50144">
    <property type="entry name" value="MATH"/>
    <property type="match status" value="1"/>
</dbReference>
<dbReference type="WBParaSite" id="PSU_v2.g20125.t1">
    <property type="protein sequence ID" value="PSU_v2.g20125.t1"/>
    <property type="gene ID" value="PSU_v2.g20125"/>
</dbReference>
<dbReference type="InterPro" id="IPR008974">
    <property type="entry name" value="TRAF-like"/>
</dbReference>
<name>A0A914YMH2_9BILA</name>
<dbReference type="AlphaFoldDB" id="A0A914YMH2"/>
<reference evidence="4" key="1">
    <citation type="submission" date="2022-11" db="UniProtKB">
        <authorList>
            <consortium name="WormBaseParasite"/>
        </authorList>
    </citation>
    <scope>IDENTIFICATION</scope>
</reference>
<dbReference type="InterPro" id="IPR011333">
    <property type="entry name" value="SKP1/BTB/POZ_sf"/>
</dbReference>
<dbReference type="CDD" id="cd00121">
    <property type="entry name" value="MATH"/>
    <property type="match status" value="1"/>
</dbReference>
<feature type="domain" description="MATH" evidence="2">
    <location>
        <begin position="13"/>
        <end position="139"/>
    </location>
</feature>
<dbReference type="SUPFAM" id="SSF49599">
    <property type="entry name" value="TRAF domain-like"/>
    <property type="match status" value="1"/>
</dbReference>
<dbReference type="CDD" id="cd18186">
    <property type="entry name" value="BTB_POZ_ZBTB_KLHL-like"/>
    <property type="match status" value="1"/>
</dbReference>
<accession>A0A914YMH2</accession>
<evidence type="ECO:0000259" key="1">
    <source>
        <dbReference type="PROSITE" id="PS50097"/>
    </source>
</evidence>
<proteinExistence type="predicted"/>
<dbReference type="InterPro" id="IPR002083">
    <property type="entry name" value="MATH/TRAF_dom"/>
</dbReference>
<dbReference type="Gene3D" id="3.30.710.10">
    <property type="entry name" value="Potassium Channel Kv1.1, Chain A"/>
    <property type="match status" value="1"/>
</dbReference>
<dbReference type="SUPFAM" id="SSF54695">
    <property type="entry name" value="POZ domain"/>
    <property type="match status" value="1"/>
</dbReference>
<evidence type="ECO:0000313" key="3">
    <source>
        <dbReference type="Proteomes" id="UP000887577"/>
    </source>
</evidence>